<evidence type="ECO:0000313" key="1">
    <source>
        <dbReference type="EMBL" id="GEN52719.1"/>
    </source>
</evidence>
<reference evidence="1 2" key="1">
    <citation type="submission" date="2019-07" db="EMBL/GenBank/DDBJ databases">
        <title>Whole genome shotgun sequence of Halobacillus faecis NBRC 103569.</title>
        <authorList>
            <person name="Hosoyama A."/>
            <person name="Uohara A."/>
            <person name="Ohji S."/>
            <person name="Ichikawa N."/>
        </authorList>
    </citation>
    <scope>NUCLEOTIDE SEQUENCE [LARGE SCALE GENOMIC DNA]</scope>
    <source>
        <strain evidence="1 2">NBRC 103569</strain>
    </source>
</reference>
<comment type="caution">
    <text evidence="1">The sequence shown here is derived from an EMBL/GenBank/DDBJ whole genome shotgun (WGS) entry which is preliminary data.</text>
</comment>
<organism evidence="1 2">
    <name type="scientific">Halobacillus faecis</name>
    <dbReference type="NCBI Taxonomy" id="360184"/>
    <lineage>
        <taxon>Bacteria</taxon>
        <taxon>Bacillati</taxon>
        <taxon>Bacillota</taxon>
        <taxon>Bacilli</taxon>
        <taxon>Bacillales</taxon>
        <taxon>Bacillaceae</taxon>
        <taxon>Halobacillus</taxon>
    </lineage>
</organism>
<keyword evidence="2" id="KW-1185">Reference proteome</keyword>
<evidence type="ECO:0000313" key="2">
    <source>
        <dbReference type="Proteomes" id="UP000321886"/>
    </source>
</evidence>
<sequence length="48" mass="5473">MENTPFHYDGRSALNQEGVPHEEFTITDEARKNIAANPYVHEVSAEQE</sequence>
<dbReference type="EMBL" id="BJYD01000006">
    <property type="protein sequence ID" value="GEN52719.1"/>
    <property type="molecule type" value="Genomic_DNA"/>
</dbReference>
<dbReference type="RefSeq" id="WP_167506161.1">
    <property type="nucleotide sequence ID" value="NZ_BJYD01000006.1"/>
</dbReference>
<proteinExistence type="predicted"/>
<dbReference type="AlphaFoldDB" id="A0A511WNJ9"/>
<accession>A0A511WNJ9</accession>
<name>A0A511WNJ9_9BACI</name>
<dbReference type="Proteomes" id="UP000321886">
    <property type="component" value="Unassembled WGS sequence"/>
</dbReference>
<protein>
    <submittedName>
        <fullName evidence="1">Uncharacterized protein</fullName>
    </submittedName>
</protein>
<gene>
    <name evidence="1" type="ORF">HFA01_09810</name>
</gene>